<keyword evidence="2" id="KW-0479">Metal-binding</keyword>
<dbReference type="PROSITE" id="PS51891">
    <property type="entry name" value="CENP_V_GFA"/>
    <property type="match status" value="1"/>
</dbReference>
<reference evidence="7" key="1">
    <citation type="submission" date="2023-07" db="EMBL/GenBank/DDBJ databases">
        <title>Molecular identification of indigenous halophilic bacteria isolated from red sea cost, biodegradation of synthetic dyes and assessment of degraded metabolite toxicity.</title>
        <authorList>
            <person name="Chaieb K."/>
            <person name="Altayb H.N."/>
        </authorList>
    </citation>
    <scope>NUCLEOTIDE SEQUENCE [LARGE SCALE GENOMIC DNA]</scope>
    <source>
        <strain evidence="7">K20</strain>
    </source>
</reference>
<keyword evidence="7" id="KW-1185">Reference proteome</keyword>
<protein>
    <submittedName>
        <fullName evidence="6">GFA family protein</fullName>
    </submittedName>
</protein>
<organism evidence="6 7">
    <name type="scientific">Vibrio tritonius</name>
    <dbReference type="NCBI Taxonomy" id="1435069"/>
    <lineage>
        <taxon>Bacteria</taxon>
        <taxon>Pseudomonadati</taxon>
        <taxon>Pseudomonadota</taxon>
        <taxon>Gammaproteobacteria</taxon>
        <taxon>Vibrionales</taxon>
        <taxon>Vibrionaceae</taxon>
        <taxon>Vibrio</taxon>
    </lineage>
</organism>
<dbReference type="PANTHER" id="PTHR33337">
    <property type="entry name" value="GFA DOMAIN-CONTAINING PROTEIN"/>
    <property type="match status" value="1"/>
</dbReference>
<keyword evidence="4" id="KW-0456">Lyase</keyword>
<dbReference type="PANTHER" id="PTHR33337:SF40">
    <property type="entry name" value="CENP-V_GFA DOMAIN-CONTAINING PROTEIN-RELATED"/>
    <property type="match status" value="1"/>
</dbReference>
<dbReference type="InterPro" id="IPR006913">
    <property type="entry name" value="CENP-V/GFA"/>
</dbReference>
<dbReference type="Gene3D" id="3.90.1590.10">
    <property type="entry name" value="glutathione-dependent formaldehyde- activating enzyme (gfa)"/>
    <property type="match status" value="1"/>
</dbReference>
<evidence type="ECO:0000256" key="4">
    <source>
        <dbReference type="ARBA" id="ARBA00023239"/>
    </source>
</evidence>
<evidence type="ECO:0000259" key="5">
    <source>
        <dbReference type="PROSITE" id="PS51891"/>
    </source>
</evidence>
<dbReference type="Pfam" id="PF04828">
    <property type="entry name" value="GFA"/>
    <property type="match status" value="1"/>
</dbReference>
<evidence type="ECO:0000313" key="6">
    <source>
        <dbReference type="EMBL" id="MCA2016741.1"/>
    </source>
</evidence>
<evidence type="ECO:0000256" key="1">
    <source>
        <dbReference type="ARBA" id="ARBA00005495"/>
    </source>
</evidence>
<feature type="domain" description="CENP-V/GFA" evidence="5">
    <location>
        <begin position="5"/>
        <end position="121"/>
    </location>
</feature>
<gene>
    <name evidence="6" type="ORF">LDJ79_11510</name>
</gene>
<dbReference type="EMBL" id="JAIWIU010000069">
    <property type="protein sequence ID" value="MCA2016741.1"/>
    <property type="molecule type" value="Genomic_DNA"/>
</dbReference>
<sequence length="136" mass="15411">MSKLIHGSCYCQKIMFIVKDEFSRFYFCHCDQCRKMMGTAHAANLFTEVDNLTWLKGAELVKRYDDPHRAFTKAFCPECGSPLPYISKASNTMVVPAGCLDEEPSKQVDAQLFCVEQPHWYQVGLSAEKKAGFPNS</sequence>
<evidence type="ECO:0000256" key="3">
    <source>
        <dbReference type="ARBA" id="ARBA00022833"/>
    </source>
</evidence>
<dbReference type="SUPFAM" id="SSF51316">
    <property type="entry name" value="Mss4-like"/>
    <property type="match status" value="1"/>
</dbReference>
<dbReference type="RefSeq" id="WP_225250672.1">
    <property type="nucleotide sequence ID" value="NZ_JAIWIU010000069.1"/>
</dbReference>
<evidence type="ECO:0000256" key="2">
    <source>
        <dbReference type="ARBA" id="ARBA00022723"/>
    </source>
</evidence>
<evidence type="ECO:0000313" key="7">
    <source>
        <dbReference type="Proteomes" id="UP001199044"/>
    </source>
</evidence>
<comment type="similarity">
    <text evidence="1">Belongs to the Gfa family.</text>
</comment>
<proteinExistence type="inferred from homology"/>
<accession>A0ABS7YM53</accession>
<dbReference type="Proteomes" id="UP001199044">
    <property type="component" value="Unassembled WGS sequence"/>
</dbReference>
<keyword evidence="3" id="KW-0862">Zinc</keyword>
<dbReference type="InterPro" id="IPR011057">
    <property type="entry name" value="Mss4-like_sf"/>
</dbReference>
<comment type="caution">
    <text evidence="6">The sequence shown here is derived from an EMBL/GenBank/DDBJ whole genome shotgun (WGS) entry which is preliminary data.</text>
</comment>
<name>A0ABS7YM53_9VIBR</name>